<proteinExistence type="predicted"/>
<dbReference type="AlphaFoldDB" id="A0A830I183"/>
<evidence type="ECO:0000313" key="1">
    <source>
        <dbReference type="EMBL" id="GHP12575.1"/>
    </source>
</evidence>
<name>A0A830I183_9CHLO</name>
<gene>
    <name evidence="1" type="ORF">PPROV_001130300</name>
</gene>
<reference evidence="1" key="1">
    <citation type="submission" date="2020-10" db="EMBL/GenBank/DDBJ databases">
        <title>Unveiling of a novel bifunctional photoreceptor, Dualchrome1, isolated from a cosmopolitan green alga.</title>
        <authorList>
            <person name="Suzuki S."/>
            <person name="Kawachi M."/>
        </authorList>
    </citation>
    <scope>NUCLEOTIDE SEQUENCE</scope>
    <source>
        <strain evidence="1">NIES 2893</strain>
    </source>
</reference>
<dbReference type="Gene3D" id="3.10.450.50">
    <property type="match status" value="3"/>
</dbReference>
<dbReference type="Proteomes" id="UP000660262">
    <property type="component" value="Unassembled WGS sequence"/>
</dbReference>
<accession>A0A830I183</accession>
<evidence type="ECO:0000313" key="2">
    <source>
        <dbReference type="Proteomes" id="UP000660262"/>
    </source>
</evidence>
<dbReference type="OrthoDB" id="10262747at2759"/>
<keyword evidence="2" id="KW-1185">Reference proteome</keyword>
<comment type="caution">
    <text evidence="1">The sequence shown here is derived from an EMBL/GenBank/DDBJ whole genome shotgun (WGS) entry which is preliminary data.</text>
</comment>
<sequence length="595" mass="62119">MPSMSTLRLTSARPALRASGPAFRLSQTSVRRGAPLVRAMEGEIATLVGGITLGGLTGAALGALNGRVSTLETGGSASSSSSSASAVRPVTKAEVLEVQKNWAAAIAGCSKIYKDGGDYIGAAQKAAGDLYAYGHSDVLFKPTKAAQYPFRPTAGEAMSYFVGGKVVDNGYDEDGGFAINGGKGWASCVYKNHKIELVGGIGIAMGTYDFTDATDGSVSTVEYTFGYRRCDDGKVRIFLHHSSVPYGSGSGPAPVTEAEVLEVQKNWAGAIAACSKIYKDNGDYIGAAGDAASQLYAYGHSNVLFKPTKAAQYPFRPTAGEAMSYFVGGKVIEGGYDEDGGFAINGGKGWASCVYKNHKIELKGGIAIAMGTYDFTDATDGSVSTVEYTFGYCRCDDGNVRIFLHHSSVPYGSGSGPAPVTEAEVLDVQKNWAAAIAGCSKIHKEGGDYIGAAAEAAGELYAYGHSNVLFKPTKAAEYPFRPTAEEAMSYFVGGGVVDNGYDEDGGFAINGGKGWKSCVYKNHQVELKGGIGIAMGTYDFTCATTGDVSTVEYTFGYCRCDDGKVRIFLHHSSVPYNAGGAAAPAKKGILSKVMG</sequence>
<protein>
    <submittedName>
        <fullName evidence="1">Uncharacterized protein</fullName>
    </submittedName>
</protein>
<dbReference type="EMBL" id="BNJQ01000043">
    <property type="protein sequence ID" value="GHP12575.1"/>
    <property type="molecule type" value="Genomic_DNA"/>
</dbReference>
<organism evidence="1 2">
    <name type="scientific">Pycnococcus provasolii</name>
    <dbReference type="NCBI Taxonomy" id="41880"/>
    <lineage>
        <taxon>Eukaryota</taxon>
        <taxon>Viridiplantae</taxon>
        <taxon>Chlorophyta</taxon>
        <taxon>Pseudoscourfieldiophyceae</taxon>
        <taxon>Pseudoscourfieldiales</taxon>
        <taxon>Pycnococcaceae</taxon>
        <taxon>Pycnococcus</taxon>
    </lineage>
</organism>